<accession>A0ABP6X4Y2</accession>
<proteinExistence type="predicted"/>
<dbReference type="EMBL" id="BAABDQ010000009">
    <property type="protein sequence ID" value="GAA3561312.1"/>
    <property type="molecule type" value="Genomic_DNA"/>
</dbReference>
<name>A0ABP6X4Y2_9ACTN</name>
<evidence type="ECO:0000313" key="3">
    <source>
        <dbReference type="EMBL" id="GAA3561312.1"/>
    </source>
</evidence>
<comment type="caution">
    <text evidence="3">The sequence shown here is derived from an EMBL/GenBank/DDBJ whole genome shotgun (WGS) entry which is preliminary data.</text>
</comment>
<keyword evidence="2" id="KW-1133">Transmembrane helix</keyword>
<protein>
    <submittedName>
        <fullName evidence="3">SAF domain-containing protein</fullName>
    </submittedName>
</protein>
<keyword evidence="2" id="KW-0812">Transmembrane</keyword>
<sequence length="232" mass="24430">MSTDHASRGTGASNEDPKNLRSSFTEAALRMLPVPARKRRPGLAALAVLLILGGSLATTVLVINADKRVSAIMVTQQIGAGRPFRPEMIREARVVEDGVRYELWANRAQVSQALAAVTLLPGTVVTTDMTVEQHQELGPGKARVGLALKPGQLPSEMQPGQRVQIVLVPSSNSAAGLQTRLLAENALVTSVGLSRNRASDEVTVIVDSAIAPEIAAYSSAGQIAITELPGSR</sequence>
<keyword evidence="4" id="KW-1185">Reference proteome</keyword>
<evidence type="ECO:0000256" key="1">
    <source>
        <dbReference type="SAM" id="MobiDB-lite"/>
    </source>
</evidence>
<gene>
    <name evidence="3" type="ORF">GCM10022419_047450</name>
</gene>
<feature type="region of interest" description="Disordered" evidence="1">
    <location>
        <begin position="1"/>
        <end position="20"/>
    </location>
</feature>
<evidence type="ECO:0000313" key="4">
    <source>
        <dbReference type="Proteomes" id="UP001500630"/>
    </source>
</evidence>
<dbReference type="RefSeq" id="WP_345564843.1">
    <property type="nucleotide sequence ID" value="NZ_BAABDQ010000009.1"/>
</dbReference>
<keyword evidence="2" id="KW-0472">Membrane</keyword>
<reference evidence="4" key="1">
    <citation type="journal article" date="2019" name="Int. J. Syst. Evol. Microbiol.">
        <title>The Global Catalogue of Microorganisms (GCM) 10K type strain sequencing project: providing services to taxonomists for standard genome sequencing and annotation.</title>
        <authorList>
            <consortium name="The Broad Institute Genomics Platform"/>
            <consortium name="The Broad Institute Genome Sequencing Center for Infectious Disease"/>
            <person name="Wu L."/>
            <person name="Ma J."/>
        </authorList>
    </citation>
    <scope>NUCLEOTIDE SEQUENCE [LARGE SCALE GENOMIC DNA]</scope>
    <source>
        <strain evidence="4">JCM 17326</strain>
    </source>
</reference>
<evidence type="ECO:0000256" key="2">
    <source>
        <dbReference type="SAM" id="Phobius"/>
    </source>
</evidence>
<feature type="transmembrane region" description="Helical" evidence="2">
    <location>
        <begin position="42"/>
        <end position="63"/>
    </location>
</feature>
<organism evidence="3 4">
    <name type="scientific">Nonomuraea rosea</name>
    <dbReference type="NCBI Taxonomy" id="638574"/>
    <lineage>
        <taxon>Bacteria</taxon>
        <taxon>Bacillati</taxon>
        <taxon>Actinomycetota</taxon>
        <taxon>Actinomycetes</taxon>
        <taxon>Streptosporangiales</taxon>
        <taxon>Streptosporangiaceae</taxon>
        <taxon>Nonomuraea</taxon>
    </lineage>
</organism>
<dbReference type="Proteomes" id="UP001500630">
    <property type="component" value="Unassembled WGS sequence"/>
</dbReference>